<evidence type="ECO:0008006" key="9">
    <source>
        <dbReference type="Google" id="ProtNLM"/>
    </source>
</evidence>
<dbReference type="GO" id="GO:0005886">
    <property type="term" value="C:plasma membrane"/>
    <property type="evidence" value="ECO:0007669"/>
    <property type="project" value="TreeGrafter"/>
</dbReference>
<name>A0AAD7MNY9_9AGAR</name>
<dbReference type="GO" id="GO:0004930">
    <property type="term" value="F:G protein-coupled receptor activity"/>
    <property type="evidence" value="ECO:0007669"/>
    <property type="project" value="TreeGrafter"/>
</dbReference>
<feature type="transmembrane region" description="Helical" evidence="6">
    <location>
        <begin position="72"/>
        <end position="99"/>
    </location>
</feature>
<feature type="compositionally biased region" description="Basic and acidic residues" evidence="5">
    <location>
        <begin position="384"/>
        <end position="395"/>
    </location>
</feature>
<evidence type="ECO:0000256" key="4">
    <source>
        <dbReference type="ARBA" id="ARBA00023136"/>
    </source>
</evidence>
<dbReference type="PANTHER" id="PTHR23112:SF47">
    <property type="entry name" value="G-PROTEIN COUPLED RECEPTOR 157"/>
    <property type="match status" value="1"/>
</dbReference>
<dbReference type="EMBL" id="JARJLG010000222">
    <property type="protein sequence ID" value="KAJ7726173.1"/>
    <property type="molecule type" value="Genomic_DNA"/>
</dbReference>
<feature type="transmembrane region" description="Helical" evidence="6">
    <location>
        <begin position="41"/>
        <end position="60"/>
    </location>
</feature>
<evidence type="ECO:0000256" key="1">
    <source>
        <dbReference type="ARBA" id="ARBA00004141"/>
    </source>
</evidence>
<proteinExistence type="predicted"/>
<organism evidence="7 8">
    <name type="scientific">Mycena maculata</name>
    <dbReference type="NCBI Taxonomy" id="230809"/>
    <lineage>
        <taxon>Eukaryota</taxon>
        <taxon>Fungi</taxon>
        <taxon>Dikarya</taxon>
        <taxon>Basidiomycota</taxon>
        <taxon>Agaricomycotina</taxon>
        <taxon>Agaricomycetes</taxon>
        <taxon>Agaricomycetidae</taxon>
        <taxon>Agaricales</taxon>
        <taxon>Marasmiineae</taxon>
        <taxon>Mycenaceae</taxon>
        <taxon>Mycena</taxon>
    </lineage>
</organism>
<comment type="subcellular location">
    <subcellularLocation>
        <location evidence="1">Membrane</location>
        <topology evidence="1">Multi-pass membrane protein</topology>
    </subcellularLocation>
</comment>
<evidence type="ECO:0000256" key="2">
    <source>
        <dbReference type="ARBA" id="ARBA00022692"/>
    </source>
</evidence>
<evidence type="ECO:0000313" key="8">
    <source>
        <dbReference type="Proteomes" id="UP001215280"/>
    </source>
</evidence>
<evidence type="ECO:0000256" key="5">
    <source>
        <dbReference type="SAM" id="MobiDB-lite"/>
    </source>
</evidence>
<dbReference type="PANTHER" id="PTHR23112">
    <property type="entry name" value="G PROTEIN-COUPLED RECEPTOR 157-RELATED"/>
    <property type="match status" value="1"/>
</dbReference>
<comment type="caution">
    <text evidence="7">The sequence shown here is derived from an EMBL/GenBank/DDBJ whole genome shotgun (WGS) entry which is preliminary data.</text>
</comment>
<dbReference type="AlphaFoldDB" id="A0AAD7MNY9"/>
<dbReference type="Gene3D" id="1.20.1070.10">
    <property type="entry name" value="Rhodopsin 7-helix transmembrane proteins"/>
    <property type="match status" value="1"/>
</dbReference>
<dbReference type="GO" id="GO:0007189">
    <property type="term" value="P:adenylate cyclase-activating G protein-coupled receptor signaling pathway"/>
    <property type="evidence" value="ECO:0007669"/>
    <property type="project" value="TreeGrafter"/>
</dbReference>
<feature type="transmembrane region" description="Helical" evidence="6">
    <location>
        <begin position="111"/>
        <end position="129"/>
    </location>
</feature>
<feature type="region of interest" description="Disordered" evidence="5">
    <location>
        <begin position="375"/>
        <end position="395"/>
    </location>
</feature>
<gene>
    <name evidence="7" type="ORF">DFH07DRAFT_853183</name>
</gene>
<sequence length="395" mass="43255">MMSHFACGSSRHPRFSGSLVLFAFAYTALNRTSRGHLNRVSFRLLIYAMIANMVLTSTLFPGEHHPGPGCVFAAFAGNTAVVFSACMFFCMSLNLQLVLVHSINGQIMEKYYLIGSFLVTGATNIPAVAAGQLGYDPVFGICWYNNSDPAMKLRWMLGSQLFWLLFMSTSEVVFFLVLVCFMIRHQRRTAHVHSNVSTMSLHRGPSPAPIVQYRGMILRIGLYPLLSCSLNFLGCISDLYLVNNTANTETGIALCAYCARSFLYACLAAMDPSFLRAVGALRRPIGELSPTSLTSIGTGTQTTSMLSASSRHKRFSTGTQALVHVELQHVVDGPQGDTGLEEPLSVDTRMPSIETRRIDLEHGRAEKSTGVQFAEGVNNGTKPEVNKNDGIECQI</sequence>
<feature type="transmembrane region" description="Helical" evidence="6">
    <location>
        <begin position="12"/>
        <end position="29"/>
    </location>
</feature>
<keyword evidence="8" id="KW-1185">Reference proteome</keyword>
<keyword evidence="2 6" id="KW-0812">Transmembrane</keyword>
<protein>
    <recommendedName>
        <fullName evidence="9">G-protein coupled receptors family 2 profile 2 domain-containing protein</fullName>
    </recommendedName>
</protein>
<keyword evidence="3 6" id="KW-1133">Transmembrane helix</keyword>
<reference evidence="7" key="1">
    <citation type="submission" date="2023-03" db="EMBL/GenBank/DDBJ databases">
        <title>Massive genome expansion in bonnet fungi (Mycena s.s.) driven by repeated elements and novel gene families across ecological guilds.</title>
        <authorList>
            <consortium name="Lawrence Berkeley National Laboratory"/>
            <person name="Harder C.B."/>
            <person name="Miyauchi S."/>
            <person name="Viragh M."/>
            <person name="Kuo A."/>
            <person name="Thoen E."/>
            <person name="Andreopoulos B."/>
            <person name="Lu D."/>
            <person name="Skrede I."/>
            <person name="Drula E."/>
            <person name="Henrissat B."/>
            <person name="Morin E."/>
            <person name="Kohler A."/>
            <person name="Barry K."/>
            <person name="LaButti K."/>
            <person name="Morin E."/>
            <person name="Salamov A."/>
            <person name="Lipzen A."/>
            <person name="Mereny Z."/>
            <person name="Hegedus B."/>
            <person name="Baldrian P."/>
            <person name="Stursova M."/>
            <person name="Weitz H."/>
            <person name="Taylor A."/>
            <person name="Grigoriev I.V."/>
            <person name="Nagy L.G."/>
            <person name="Martin F."/>
            <person name="Kauserud H."/>
        </authorList>
    </citation>
    <scope>NUCLEOTIDE SEQUENCE</scope>
    <source>
        <strain evidence="7">CBHHK188m</strain>
    </source>
</reference>
<evidence type="ECO:0000313" key="7">
    <source>
        <dbReference type="EMBL" id="KAJ7726173.1"/>
    </source>
</evidence>
<feature type="transmembrane region" description="Helical" evidence="6">
    <location>
        <begin position="161"/>
        <end position="183"/>
    </location>
</feature>
<dbReference type="Proteomes" id="UP001215280">
    <property type="component" value="Unassembled WGS sequence"/>
</dbReference>
<accession>A0AAD7MNY9</accession>
<feature type="transmembrane region" description="Helical" evidence="6">
    <location>
        <begin position="222"/>
        <end position="242"/>
    </location>
</feature>
<evidence type="ECO:0000256" key="3">
    <source>
        <dbReference type="ARBA" id="ARBA00022989"/>
    </source>
</evidence>
<keyword evidence="4 6" id="KW-0472">Membrane</keyword>
<evidence type="ECO:0000256" key="6">
    <source>
        <dbReference type="SAM" id="Phobius"/>
    </source>
</evidence>